<keyword evidence="3" id="KW-1185">Reference proteome</keyword>
<dbReference type="GO" id="GO:0071949">
    <property type="term" value="F:FAD binding"/>
    <property type="evidence" value="ECO:0007669"/>
    <property type="project" value="InterPro"/>
</dbReference>
<name>A0A0D2H8A5_CLAB1</name>
<dbReference type="InterPro" id="IPR012258">
    <property type="entry name" value="Acyl-CoA_oxidase"/>
</dbReference>
<dbReference type="Pfam" id="PF22924">
    <property type="entry name" value="ACOX_C_alpha1"/>
    <property type="match status" value="1"/>
</dbReference>
<dbReference type="PANTHER" id="PTHR10909:SF250">
    <property type="entry name" value="PEROXISOMAL ACYL-COENZYME A OXIDASE 1"/>
    <property type="match status" value="1"/>
</dbReference>
<sequence length="122" mass="13674">MGRSKRKAYEEYTVTMLKTGNTSELEDLNLYIVRLNVYSTNLACLSVQTRHIACGGHGYSALSGFGRKYAHTVNAVTYEGDNYVIGQQVTRAILKDYRRNSTSVPRASLTWNCVNQDAKLES</sequence>
<accession>A0A0D2H8A5</accession>
<dbReference type="GeneID" id="27705139"/>
<organism evidence="2 3">
    <name type="scientific">Cladophialophora bantiana (strain ATCC 10958 / CBS 173.52 / CDC B-1940 / NIH 8579)</name>
    <name type="common">Xylohypha bantiana</name>
    <dbReference type="NCBI Taxonomy" id="1442370"/>
    <lineage>
        <taxon>Eukaryota</taxon>
        <taxon>Fungi</taxon>
        <taxon>Dikarya</taxon>
        <taxon>Ascomycota</taxon>
        <taxon>Pezizomycotina</taxon>
        <taxon>Eurotiomycetes</taxon>
        <taxon>Chaetothyriomycetidae</taxon>
        <taxon>Chaetothyriales</taxon>
        <taxon>Herpotrichiellaceae</taxon>
        <taxon>Cladophialophora</taxon>
    </lineage>
</organism>
<dbReference type="VEuPathDB" id="FungiDB:Z519_12211"/>
<reference evidence="2" key="1">
    <citation type="submission" date="2015-01" db="EMBL/GenBank/DDBJ databases">
        <title>The Genome Sequence of Cladophialophora bantiana CBS 173.52.</title>
        <authorList>
            <consortium name="The Broad Institute Genomics Platform"/>
            <person name="Cuomo C."/>
            <person name="de Hoog S."/>
            <person name="Gorbushina A."/>
            <person name="Stielow B."/>
            <person name="Teixiera M."/>
            <person name="Abouelleil A."/>
            <person name="Chapman S.B."/>
            <person name="Priest M."/>
            <person name="Young S.K."/>
            <person name="Wortman J."/>
            <person name="Nusbaum C."/>
            <person name="Birren B."/>
        </authorList>
    </citation>
    <scope>NUCLEOTIDE SEQUENCE [LARGE SCALE GENOMIC DNA]</scope>
    <source>
        <strain evidence="2">CBS 173.52</strain>
    </source>
</reference>
<dbReference type="GO" id="GO:0005504">
    <property type="term" value="F:fatty acid binding"/>
    <property type="evidence" value="ECO:0007669"/>
    <property type="project" value="TreeGrafter"/>
</dbReference>
<proteinExistence type="predicted"/>
<gene>
    <name evidence="2" type="ORF">Z519_12211</name>
</gene>
<dbReference type="InterPro" id="IPR055060">
    <property type="entry name" value="ACOX_C_alpha1"/>
</dbReference>
<dbReference type="OrthoDB" id="538336at2759"/>
<dbReference type="GO" id="GO:0005777">
    <property type="term" value="C:peroxisome"/>
    <property type="evidence" value="ECO:0007669"/>
    <property type="project" value="InterPro"/>
</dbReference>
<evidence type="ECO:0000313" key="2">
    <source>
        <dbReference type="EMBL" id="KIW87100.1"/>
    </source>
</evidence>
<evidence type="ECO:0000313" key="3">
    <source>
        <dbReference type="Proteomes" id="UP000053789"/>
    </source>
</evidence>
<dbReference type="GO" id="GO:0003997">
    <property type="term" value="F:acyl-CoA oxidase activity"/>
    <property type="evidence" value="ECO:0007669"/>
    <property type="project" value="InterPro"/>
</dbReference>
<dbReference type="SUPFAM" id="SSF47203">
    <property type="entry name" value="Acyl-CoA dehydrogenase C-terminal domain-like"/>
    <property type="match status" value="1"/>
</dbReference>
<dbReference type="InterPro" id="IPR036250">
    <property type="entry name" value="AcylCo_DH-like_C"/>
</dbReference>
<dbReference type="AlphaFoldDB" id="A0A0D2H8A5"/>
<evidence type="ECO:0000259" key="1">
    <source>
        <dbReference type="Pfam" id="PF22924"/>
    </source>
</evidence>
<dbReference type="GO" id="GO:0055088">
    <property type="term" value="P:lipid homeostasis"/>
    <property type="evidence" value="ECO:0007669"/>
    <property type="project" value="TreeGrafter"/>
</dbReference>
<dbReference type="PANTHER" id="PTHR10909">
    <property type="entry name" value="ELECTRON TRANSPORT OXIDOREDUCTASE"/>
    <property type="match status" value="1"/>
</dbReference>
<dbReference type="HOGENOM" id="CLU_2026463_0_0_1"/>
<feature type="domain" description="Acyl-CoA oxidase C-alpha1" evidence="1">
    <location>
        <begin position="6"/>
        <end position="94"/>
    </location>
</feature>
<dbReference type="Gene3D" id="1.20.140.10">
    <property type="entry name" value="Butyryl-CoA Dehydrogenase, subunit A, domain 3"/>
    <property type="match status" value="1"/>
</dbReference>
<dbReference type="RefSeq" id="XP_016613769.1">
    <property type="nucleotide sequence ID" value="XM_016769917.1"/>
</dbReference>
<dbReference type="EMBL" id="KN847006">
    <property type="protein sequence ID" value="KIW87100.1"/>
    <property type="molecule type" value="Genomic_DNA"/>
</dbReference>
<protein>
    <recommendedName>
        <fullName evidence="1">Acyl-CoA oxidase C-alpha1 domain-containing protein</fullName>
    </recommendedName>
</protein>
<dbReference type="Proteomes" id="UP000053789">
    <property type="component" value="Unassembled WGS sequence"/>
</dbReference>
<dbReference type="GO" id="GO:0033540">
    <property type="term" value="P:fatty acid beta-oxidation using acyl-CoA oxidase"/>
    <property type="evidence" value="ECO:0007669"/>
    <property type="project" value="TreeGrafter"/>
</dbReference>